<feature type="DNA-binding region" description="H-T-H motif" evidence="5">
    <location>
        <begin position="49"/>
        <end position="68"/>
    </location>
</feature>
<dbReference type="PROSITE" id="PS50977">
    <property type="entry name" value="HTH_TETR_2"/>
    <property type="match status" value="1"/>
</dbReference>
<organism evidence="8 9">
    <name type="scientific">Subtercola vilae</name>
    <dbReference type="NCBI Taxonomy" id="2056433"/>
    <lineage>
        <taxon>Bacteria</taxon>
        <taxon>Bacillati</taxon>
        <taxon>Actinomycetota</taxon>
        <taxon>Actinomycetes</taxon>
        <taxon>Micrococcales</taxon>
        <taxon>Microbacteriaceae</taxon>
        <taxon>Subtercola</taxon>
    </lineage>
</organism>
<reference evidence="8 9" key="1">
    <citation type="journal article" date="2019" name="Microorganisms">
        <title>Systematic Affiliation and Genome Analysis of Subtercola vilae DB165(T) with Particular Emphasis on Cold Adaptation of an Isolate from a High-Altitude Cold Volcano Lake.</title>
        <authorList>
            <person name="Villalobos A.S."/>
            <person name="Wiese J."/>
            <person name="Imhoff J.F."/>
            <person name="Dorador C."/>
            <person name="Keller A."/>
            <person name="Hentschel U."/>
        </authorList>
    </citation>
    <scope>NUCLEOTIDE SEQUENCE [LARGE SCALE GENOMIC DNA]</scope>
    <source>
        <strain evidence="8 9">DB165</strain>
    </source>
</reference>
<evidence type="ECO:0000256" key="6">
    <source>
        <dbReference type="SAM" id="MobiDB-lite"/>
    </source>
</evidence>
<evidence type="ECO:0000256" key="4">
    <source>
        <dbReference type="ARBA" id="ARBA00023163"/>
    </source>
</evidence>
<protein>
    <submittedName>
        <fullName evidence="8">TetR family transcriptional regulator</fullName>
    </submittedName>
</protein>
<feature type="compositionally biased region" description="Basic and acidic residues" evidence="6">
    <location>
        <begin position="16"/>
        <end position="25"/>
    </location>
</feature>
<evidence type="ECO:0000313" key="8">
    <source>
        <dbReference type="EMBL" id="TIH36917.1"/>
    </source>
</evidence>
<evidence type="ECO:0000313" key="9">
    <source>
        <dbReference type="Proteomes" id="UP000306192"/>
    </source>
</evidence>
<feature type="domain" description="HTH tetR-type" evidence="7">
    <location>
        <begin position="26"/>
        <end position="86"/>
    </location>
</feature>
<keyword evidence="2" id="KW-0805">Transcription regulation</keyword>
<dbReference type="Proteomes" id="UP000306192">
    <property type="component" value="Unassembled WGS sequence"/>
</dbReference>
<dbReference type="Pfam" id="PF13977">
    <property type="entry name" value="TetR_C_6"/>
    <property type="match status" value="1"/>
</dbReference>
<comment type="caution">
    <text evidence="8">The sequence shown here is derived from an EMBL/GenBank/DDBJ whole genome shotgun (WGS) entry which is preliminary data.</text>
</comment>
<accession>A0A4T2BZ31</accession>
<keyword evidence="9" id="KW-1185">Reference proteome</keyword>
<evidence type="ECO:0000259" key="7">
    <source>
        <dbReference type="PROSITE" id="PS50977"/>
    </source>
</evidence>
<evidence type="ECO:0000256" key="3">
    <source>
        <dbReference type="ARBA" id="ARBA00023125"/>
    </source>
</evidence>
<dbReference type="SUPFAM" id="SSF46689">
    <property type="entry name" value="Homeodomain-like"/>
    <property type="match status" value="1"/>
</dbReference>
<dbReference type="OrthoDB" id="116659at2"/>
<dbReference type="InterPro" id="IPR050109">
    <property type="entry name" value="HTH-type_TetR-like_transc_reg"/>
</dbReference>
<evidence type="ECO:0000256" key="2">
    <source>
        <dbReference type="ARBA" id="ARBA00023015"/>
    </source>
</evidence>
<keyword evidence="1" id="KW-0678">Repressor</keyword>
<dbReference type="EMBL" id="QYRT01000014">
    <property type="protein sequence ID" value="TIH36917.1"/>
    <property type="molecule type" value="Genomic_DNA"/>
</dbReference>
<dbReference type="AlphaFoldDB" id="A0A4T2BZ31"/>
<evidence type="ECO:0000256" key="1">
    <source>
        <dbReference type="ARBA" id="ARBA00022491"/>
    </source>
</evidence>
<dbReference type="GO" id="GO:0003700">
    <property type="term" value="F:DNA-binding transcription factor activity"/>
    <property type="evidence" value="ECO:0007669"/>
    <property type="project" value="TreeGrafter"/>
</dbReference>
<dbReference type="GO" id="GO:0000976">
    <property type="term" value="F:transcription cis-regulatory region binding"/>
    <property type="evidence" value="ECO:0007669"/>
    <property type="project" value="TreeGrafter"/>
</dbReference>
<gene>
    <name evidence="8" type="ORF">D4765_09275</name>
</gene>
<evidence type="ECO:0000256" key="5">
    <source>
        <dbReference type="PROSITE-ProRule" id="PRU00335"/>
    </source>
</evidence>
<keyword evidence="3 5" id="KW-0238">DNA-binding</keyword>
<dbReference type="PRINTS" id="PR00455">
    <property type="entry name" value="HTHTETR"/>
</dbReference>
<dbReference type="RefSeq" id="WP_136642013.1">
    <property type="nucleotide sequence ID" value="NZ_QYRT01000014.1"/>
</dbReference>
<dbReference type="SUPFAM" id="SSF48498">
    <property type="entry name" value="Tetracyclin repressor-like, C-terminal domain"/>
    <property type="match status" value="1"/>
</dbReference>
<dbReference type="InterPro" id="IPR001647">
    <property type="entry name" value="HTH_TetR"/>
</dbReference>
<name>A0A4T2BZ31_9MICO</name>
<dbReference type="InterPro" id="IPR039538">
    <property type="entry name" value="BetI_C"/>
</dbReference>
<keyword evidence="4" id="KW-0804">Transcription</keyword>
<feature type="region of interest" description="Disordered" evidence="6">
    <location>
        <begin position="1"/>
        <end position="25"/>
    </location>
</feature>
<proteinExistence type="predicted"/>
<dbReference type="PANTHER" id="PTHR30055:SF228">
    <property type="entry name" value="TRANSCRIPTIONAL REGULATOR-RELATED"/>
    <property type="match status" value="1"/>
</dbReference>
<dbReference type="Gene3D" id="1.10.357.10">
    <property type="entry name" value="Tetracycline Repressor, domain 2"/>
    <property type="match status" value="1"/>
</dbReference>
<dbReference type="InterPro" id="IPR009057">
    <property type="entry name" value="Homeodomain-like_sf"/>
</dbReference>
<sequence>METQVEQKANRPRAKTATERQRHPTEIRRQLVINAARDLIADKGLFNVLIRDISGASGVSPGTITYHFKGLDEVLMEVVKSETTDFYEPLQRSAREARDPVSALTLLLGGLFRTDTDTRRHWLIWFDFWSAAARDDEYGRWMNDHYAGWRHALQEIVENGVASEAFVCDDPQAFASETAAIVDGLAVQCYCRESGLTVETAREVLLNFVRGRLGLAG</sequence>
<dbReference type="InterPro" id="IPR036271">
    <property type="entry name" value="Tet_transcr_reg_TetR-rel_C_sf"/>
</dbReference>
<dbReference type="Pfam" id="PF00440">
    <property type="entry name" value="TetR_N"/>
    <property type="match status" value="1"/>
</dbReference>
<dbReference type="PANTHER" id="PTHR30055">
    <property type="entry name" value="HTH-TYPE TRANSCRIPTIONAL REGULATOR RUTR"/>
    <property type="match status" value="1"/>
</dbReference>